<evidence type="ECO:0000313" key="7">
    <source>
        <dbReference type="EMBL" id="PNH19905.1"/>
    </source>
</evidence>
<keyword evidence="2" id="KW-0813">Transport</keyword>
<dbReference type="PRINTS" id="PR00337">
    <property type="entry name" value="LEUILEVALBP"/>
</dbReference>
<dbReference type="Gene3D" id="3.40.50.2300">
    <property type="match status" value="2"/>
</dbReference>
<evidence type="ECO:0000256" key="3">
    <source>
        <dbReference type="ARBA" id="ARBA00022729"/>
    </source>
</evidence>
<comment type="caution">
    <text evidence="7">The sequence shown here is derived from an EMBL/GenBank/DDBJ whole genome shotgun (WGS) entry which is preliminary data.</text>
</comment>
<dbReference type="RefSeq" id="WP_012993177.1">
    <property type="nucleotide sequence ID" value="NZ_NBZD01000001.1"/>
</dbReference>
<dbReference type="CDD" id="cd06349">
    <property type="entry name" value="PBP1_ABC_HAAT-like"/>
    <property type="match status" value="1"/>
</dbReference>
<name>A0A2J8B550_9FIRM</name>
<gene>
    <name evidence="7" type="ORF">B7R76_03270</name>
</gene>
<evidence type="ECO:0000313" key="8">
    <source>
        <dbReference type="Proteomes" id="UP000236394"/>
    </source>
</evidence>
<dbReference type="OMA" id="MEFTGAR"/>
<dbReference type="InterPro" id="IPR028081">
    <property type="entry name" value="Leu-bd"/>
</dbReference>
<keyword evidence="3 5" id="KW-0732">Signal</keyword>
<dbReference type="Proteomes" id="UP000236394">
    <property type="component" value="Unassembled WGS sequence"/>
</dbReference>
<evidence type="ECO:0000259" key="6">
    <source>
        <dbReference type="Pfam" id="PF13458"/>
    </source>
</evidence>
<sequence length="385" mass="41437">MKLGKQIIAATLATAIVLSVTACNKGEDGKEQAQTQGSESIKIAVVGPLTGDNAEYGLGFVQAAEMKAEEFNKSGGVLGKKIVIEKFDDKNSPEEGVSVANKIVSAKDIKAVIGHFASGVCMAAAPLYNENKILEISPSASHPDYSSIGEYIIRNNTIINKEAAASIDIAVDKFNKKRVGIISIKTDWGVSTAAIVKQLIEKRKDGSKVVAHEEVIEGSDDYRPAITKLKEAGTEVVIAVGMYNLLAPVAKQYKEVDPDIKLVGFSNAYSQYLLELGGKSVEGVAFPVIFFSKSNEENIKTFVHDFKEKYGNEPSALTAQAYDSVGVYLQAVAKVGSQDPEKVKNAVLELEYEGVTGHTKFDKNGDVEKAFTYVVIENGQFGLLK</sequence>
<feature type="signal peptide" evidence="5">
    <location>
        <begin position="1"/>
        <end position="22"/>
    </location>
</feature>
<dbReference type="GO" id="GO:0006865">
    <property type="term" value="P:amino acid transport"/>
    <property type="evidence" value="ECO:0007669"/>
    <property type="project" value="UniProtKB-KW"/>
</dbReference>
<evidence type="ECO:0000256" key="5">
    <source>
        <dbReference type="SAM" id="SignalP"/>
    </source>
</evidence>
<comment type="similarity">
    <text evidence="1">Belongs to the leucine-binding protein family.</text>
</comment>
<dbReference type="SUPFAM" id="SSF53822">
    <property type="entry name" value="Periplasmic binding protein-like I"/>
    <property type="match status" value="1"/>
</dbReference>
<organism evidence="7 8">
    <name type="scientific">Mageeibacillus indolicus</name>
    <dbReference type="NCBI Taxonomy" id="884684"/>
    <lineage>
        <taxon>Bacteria</taxon>
        <taxon>Bacillati</taxon>
        <taxon>Bacillota</taxon>
        <taxon>Clostridia</taxon>
        <taxon>Eubacteriales</taxon>
        <taxon>Oscillospiraceae</taxon>
        <taxon>Mageeibacillus</taxon>
    </lineage>
</organism>
<proteinExistence type="inferred from homology"/>
<dbReference type="PROSITE" id="PS51257">
    <property type="entry name" value="PROKAR_LIPOPROTEIN"/>
    <property type="match status" value="1"/>
</dbReference>
<dbReference type="InterPro" id="IPR000709">
    <property type="entry name" value="Leu_Ile_Val-bd"/>
</dbReference>
<dbReference type="InterPro" id="IPR028082">
    <property type="entry name" value="Peripla_BP_I"/>
</dbReference>
<dbReference type="PANTHER" id="PTHR47151:SF2">
    <property type="entry name" value="AMINO ACID BINDING PROTEIN"/>
    <property type="match status" value="1"/>
</dbReference>
<accession>A0A2J8B550</accession>
<dbReference type="Pfam" id="PF13458">
    <property type="entry name" value="Peripla_BP_6"/>
    <property type="match status" value="1"/>
</dbReference>
<protein>
    <submittedName>
        <fullName evidence="7">ABC transporter substrate-binding protein</fullName>
    </submittedName>
</protein>
<dbReference type="EMBL" id="NBZD01000001">
    <property type="protein sequence ID" value="PNH19905.1"/>
    <property type="molecule type" value="Genomic_DNA"/>
</dbReference>
<dbReference type="PANTHER" id="PTHR47151">
    <property type="entry name" value="LEU/ILE/VAL-BINDING ABC TRANSPORTER SUBUNIT"/>
    <property type="match status" value="1"/>
</dbReference>
<evidence type="ECO:0000256" key="4">
    <source>
        <dbReference type="ARBA" id="ARBA00022970"/>
    </source>
</evidence>
<dbReference type="AlphaFoldDB" id="A0A2J8B550"/>
<evidence type="ECO:0000256" key="2">
    <source>
        <dbReference type="ARBA" id="ARBA00022448"/>
    </source>
</evidence>
<feature type="domain" description="Leucine-binding protein" evidence="6">
    <location>
        <begin position="40"/>
        <end position="377"/>
    </location>
</feature>
<evidence type="ECO:0000256" key="1">
    <source>
        <dbReference type="ARBA" id="ARBA00010062"/>
    </source>
</evidence>
<feature type="chain" id="PRO_5038861142" evidence="5">
    <location>
        <begin position="23"/>
        <end position="385"/>
    </location>
</feature>
<reference evidence="8" key="1">
    <citation type="submission" date="2017-04" db="EMBL/GenBank/DDBJ databases">
        <authorList>
            <person name="Bumgarner R.E."/>
            <person name="Fredricks D.N."/>
            <person name="Srinivasan S."/>
        </authorList>
    </citation>
    <scope>NUCLEOTIDE SEQUENCE [LARGE SCALE GENOMIC DNA]</scope>
    <source>
        <strain evidence="8">KA00405</strain>
    </source>
</reference>
<keyword evidence="4" id="KW-0029">Amino-acid transport</keyword>